<dbReference type="RefSeq" id="WP_017366301.1">
    <property type="nucleotide sequence ID" value="NZ_OX458332.1"/>
</dbReference>
<dbReference type="PIRSF" id="PIRSF010312">
    <property type="entry name" value="Sulphur_oxidation_SoxY"/>
    <property type="match status" value="1"/>
</dbReference>
<reference evidence="2" key="1">
    <citation type="submission" date="2023-03" db="EMBL/GenBank/DDBJ databases">
        <authorList>
            <person name="Pearce D."/>
        </authorList>
    </citation>
    <scope>NUCLEOTIDE SEQUENCE</scope>
    <source>
        <strain evidence="2">Mc</strain>
    </source>
</reference>
<dbReference type="InterPro" id="IPR038162">
    <property type="entry name" value="SoxY_sf"/>
</dbReference>
<dbReference type="Gene3D" id="2.60.40.2470">
    <property type="entry name" value="SoxY domain"/>
    <property type="match status" value="1"/>
</dbReference>
<dbReference type="InterPro" id="IPR016568">
    <property type="entry name" value="Sulphur_oxidation_SoxY"/>
</dbReference>
<accession>A0AA35Y1P5</accession>
<sequence length="148" mass="15845">MSFHLSRRRFVLSALKGIAVWRLSGAPSAFGREADPAAYEAALRSLTADRKLEETALLALDVPDSAENGAIVPVTLESRLEGTTALHLLVVRNPRPLAASFEFRNGAVPLVSFRIKMNESSPVVALVEAGGRIYGCRKQVKVTIGGCG</sequence>
<dbReference type="Pfam" id="PF13501">
    <property type="entry name" value="SoxY"/>
    <property type="match status" value="1"/>
</dbReference>
<evidence type="ECO:0000313" key="2">
    <source>
        <dbReference type="EMBL" id="CAI8857937.1"/>
    </source>
</evidence>
<dbReference type="EMBL" id="OX458332">
    <property type="protein sequence ID" value="CAI8857937.1"/>
    <property type="molecule type" value="Genomic_DNA"/>
</dbReference>
<evidence type="ECO:0000313" key="3">
    <source>
        <dbReference type="Proteomes" id="UP001158598"/>
    </source>
</evidence>
<feature type="domain" description="Ig-like SoxY" evidence="1">
    <location>
        <begin position="46"/>
        <end position="147"/>
    </location>
</feature>
<dbReference type="InterPro" id="IPR032711">
    <property type="entry name" value="SoxY"/>
</dbReference>
<gene>
    <name evidence="2" type="ORF">MCNOR_2625</name>
</gene>
<organism evidence="2 3">
    <name type="scientific">Methylococcus capsulatus</name>
    <dbReference type="NCBI Taxonomy" id="414"/>
    <lineage>
        <taxon>Bacteria</taxon>
        <taxon>Pseudomonadati</taxon>
        <taxon>Pseudomonadota</taxon>
        <taxon>Gammaproteobacteria</taxon>
        <taxon>Methylococcales</taxon>
        <taxon>Methylococcaceae</taxon>
        <taxon>Methylococcus</taxon>
    </lineage>
</organism>
<dbReference type="AlphaFoldDB" id="A0AA35Y1P5"/>
<evidence type="ECO:0000259" key="1">
    <source>
        <dbReference type="Pfam" id="PF13501"/>
    </source>
</evidence>
<proteinExistence type="predicted"/>
<name>A0AA35Y1P5_METCP</name>
<dbReference type="Proteomes" id="UP001158598">
    <property type="component" value="Chromosome"/>
</dbReference>
<protein>
    <submittedName>
        <fullName evidence="2">Sulfur-oxidizing protein SoxY</fullName>
    </submittedName>
</protein>